<gene>
    <name evidence="2" type="ORF">CHS0354_017702</name>
</gene>
<reference evidence="2" key="1">
    <citation type="journal article" date="2021" name="Genome Biol. Evol.">
        <title>A High-Quality Reference Genome for a Parasitic Bivalve with Doubly Uniparental Inheritance (Bivalvia: Unionida).</title>
        <authorList>
            <person name="Smith C.H."/>
        </authorList>
    </citation>
    <scope>NUCLEOTIDE SEQUENCE</scope>
    <source>
        <strain evidence="2">CHS0354</strain>
    </source>
</reference>
<evidence type="ECO:0000313" key="3">
    <source>
        <dbReference type="Proteomes" id="UP001195483"/>
    </source>
</evidence>
<dbReference type="AlphaFoldDB" id="A0AAE0S3C4"/>
<evidence type="ECO:0000313" key="2">
    <source>
        <dbReference type="EMBL" id="KAK3584424.1"/>
    </source>
</evidence>
<organism evidence="2 3">
    <name type="scientific">Potamilus streckersoni</name>
    <dbReference type="NCBI Taxonomy" id="2493646"/>
    <lineage>
        <taxon>Eukaryota</taxon>
        <taxon>Metazoa</taxon>
        <taxon>Spiralia</taxon>
        <taxon>Lophotrochozoa</taxon>
        <taxon>Mollusca</taxon>
        <taxon>Bivalvia</taxon>
        <taxon>Autobranchia</taxon>
        <taxon>Heteroconchia</taxon>
        <taxon>Palaeoheterodonta</taxon>
        <taxon>Unionida</taxon>
        <taxon>Unionoidea</taxon>
        <taxon>Unionidae</taxon>
        <taxon>Ambleminae</taxon>
        <taxon>Lampsilini</taxon>
        <taxon>Potamilus</taxon>
    </lineage>
</organism>
<reference evidence="2" key="2">
    <citation type="journal article" date="2021" name="Genome Biol. Evol.">
        <title>Developing a high-quality reference genome for a parasitic bivalve with doubly uniparental inheritance (Bivalvia: Unionida).</title>
        <authorList>
            <person name="Smith C.H."/>
        </authorList>
    </citation>
    <scope>NUCLEOTIDE SEQUENCE</scope>
    <source>
        <strain evidence="2">CHS0354</strain>
        <tissue evidence="2">Mantle</tissue>
    </source>
</reference>
<feature type="transmembrane region" description="Helical" evidence="1">
    <location>
        <begin position="7"/>
        <end position="29"/>
    </location>
</feature>
<dbReference type="Proteomes" id="UP001195483">
    <property type="component" value="Unassembled WGS sequence"/>
</dbReference>
<feature type="transmembrane region" description="Helical" evidence="1">
    <location>
        <begin position="329"/>
        <end position="347"/>
    </location>
</feature>
<keyword evidence="1" id="KW-1133">Transmembrane helix</keyword>
<accession>A0AAE0S3C4</accession>
<keyword evidence="1" id="KW-0472">Membrane</keyword>
<keyword evidence="1" id="KW-0812">Transmembrane</keyword>
<comment type="caution">
    <text evidence="2">The sequence shown here is derived from an EMBL/GenBank/DDBJ whole genome shotgun (WGS) entry which is preliminary data.</text>
</comment>
<feature type="transmembrane region" description="Helical" evidence="1">
    <location>
        <begin position="293"/>
        <end position="317"/>
    </location>
</feature>
<reference evidence="2" key="3">
    <citation type="submission" date="2023-05" db="EMBL/GenBank/DDBJ databases">
        <authorList>
            <person name="Smith C.H."/>
        </authorList>
    </citation>
    <scope>NUCLEOTIDE SEQUENCE</scope>
    <source>
        <strain evidence="2">CHS0354</strain>
        <tissue evidence="2">Mantle</tissue>
    </source>
</reference>
<proteinExistence type="predicted"/>
<name>A0AAE0S3C4_9BIVA</name>
<keyword evidence="3" id="KW-1185">Reference proteome</keyword>
<dbReference type="EMBL" id="JAEAOA010001095">
    <property type="protein sequence ID" value="KAK3584424.1"/>
    <property type="molecule type" value="Genomic_DNA"/>
</dbReference>
<protein>
    <submittedName>
        <fullName evidence="2">Uncharacterized protein</fullName>
    </submittedName>
</protein>
<evidence type="ECO:0000256" key="1">
    <source>
        <dbReference type="SAM" id="Phobius"/>
    </source>
</evidence>
<sequence>MTNGIKWSMILMLNMQFLLYFTLGNYLIFNVFGIPVSSTTVVDYDAFTGLNEKVTLTSESYVMLNINCTFMTEIEYLPKKIDSQMTKDTKLLVFAIHFPGWSGNILGFEQGNLYKPSHWVLARGRLGKGLLLLKQDYEILSLLTLSLNTQKMDIFLIQSTPNCIEKMNVSTFEIAVRELLLNNLEKNEAGDAICNMNIADDNGELPKENVGEVMYFPGDQQRNLAFSVKTDDLKALEDPVSLVKAEFGFLRWRTSRLILFLSTNDMPFVPRKFFFDACKMPHYFCPGELLFNYLRAFGEFSTIVAFLLFVLVIVLAFGETNQLSATNQLLATLAGGFLPWIFMNVVFRTHVPPSLDNSNPNFKICISQLLDKYKQDWPIDDNVVEEFNEIHKYGDDVISGTGMTLNIPSSSGIDENDIVSVVRLVFRYL</sequence>